<sequence length="74" mass="7958">MNVFFGNVRPGIALGASEADRLKGEIDAVLTGMNALNVGSHCTIPNFKLDDGRRIPITAQISNINDRDMTVDLS</sequence>
<reference evidence="1" key="1">
    <citation type="submission" date="2016-01" db="EMBL/GenBank/DDBJ databases">
        <authorList>
            <person name="Peeters C."/>
        </authorList>
    </citation>
    <scope>NUCLEOTIDE SEQUENCE [LARGE SCALE GENOMIC DNA]</scope>
    <source>
        <strain evidence="1">LMG 29317</strain>
    </source>
</reference>
<proteinExistence type="predicted"/>
<dbReference type="RefSeq" id="WP_061151274.1">
    <property type="nucleotide sequence ID" value="NZ_FCOM02000055.1"/>
</dbReference>
<comment type="caution">
    <text evidence="1">The sequence shown here is derived from an EMBL/GenBank/DDBJ whole genome shotgun (WGS) entry which is preliminary data.</text>
</comment>
<accession>A0A158KUS5</accession>
<gene>
    <name evidence="1" type="ORF">AWB74_07081</name>
</gene>
<dbReference type="EMBL" id="FCOM02000055">
    <property type="protein sequence ID" value="SAL84847.1"/>
    <property type="molecule type" value="Genomic_DNA"/>
</dbReference>
<keyword evidence="2" id="KW-1185">Reference proteome</keyword>
<evidence type="ECO:0000313" key="2">
    <source>
        <dbReference type="Proteomes" id="UP000055019"/>
    </source>
</evidence>
<evidence type="ECO:0000313" key="1">
    <source>
        <dbReference type="EMBL" id="SAL84847.1"/>
    </source>
</evidence>
<name>A0A158KUS5_9BURK</name>
<protein>
    <submittedName>
        <fullName evidence="1">Uncharacterized protein</fullName>
    </submittedName>
</protein>
<dbReference type="Proteomes" id="UP000055019">
    <property type="component" value="Unassembled WGS sequence"/>
</dbReference>
<organism evidence="1 2">
    <name type="scientific">Caballeronia arvi</name>
    <dbReference type="NCBI Taxonomy" id="1777135"/>
    <lineage>
        <taxon>Bacteria</taxon>
        <taxon>Pseudomonadati</taxon>
        <taxon>Pseudomonadota</taxon>
        <taxon>Betaproteobacteria</taxon>
        <taxon>Burkholderiales</taxon>
        <taxon>Burkholderiaceae</taxon>
        <taxon>Caballeronia</taxon>
    </lineage>
</organism>
<dbReference type="AlphaFoldDB" id="A0A158KUS5"/>